<dbReference type="InterPro" id="IPR004314">
    <property type="entry name" value="Neprosin"/>
</dbReference>
<evidence type="ECO:0000259" key="2">
    <source>
        <dbReference type="PROSITE" id="PS52045"/>
    </source>
</evidence>
<comment type="caution">
    <text evidence="3">The sequence shown here is derived from an EMBL/GenBank/DDBJ whole genome shotgun (WGS) entry which is preliminary data.</text>
</comment>
<dbReference type="OrthoDB" id="663108at2759"/>
<name>A0A8X8D766_POPTO</name>
<accession>A0A8X8D766</accession>
<feature type="domain" description="Neprosin PEP catalytic" evidence="2">
    <location>
        <begin position="1"/>
        <end position="203"/>
    </location>
</feature>
<evidence type="ECO:0000313" key="4">
    <source>
        <dbReference type="Proteomes" id="UP000886885"/>
    </source>
</evidence>
<evidence type="ECO:0000313" key="3">
    <source>
        <dbReference type="EMBL" id="KAG6790041.1"/>
    </source>
</evidence>
<organism evidence="3 4">
    <name type="scientific">Populus tomentosa</name>
    <name type="common">Chinese white poplar</name>
    <dbReference type="NCBI Taxonomy" id="118781"/>
    <lineage>
        <taxon>Eukaryota</taxon>
        <taxon>Viridiplantae</taxon>
        <taxon>Streptophyta</taxon>
        <taxon>Embryophyta</taxon>
        <taxon>Tracheophyta</taxon>
        <taxon>Spermatophyta</taxon>
        <taxon>Magnoliopsida</taxon>
        <taxon>eudicotyledons</taxon>
        <taxon>Gunneridae</taxon>
        <taxon>Pentapetalae</taxon>
        <taxon>rosids</taxon>
        <taxon>fabids</taxon>
        <taxon>Malpighiales</taxon>
        <taxon>Salicaceae</taxon>
        <taxon>Saliceae</taxon>
        <taxon>Populus</taxon>
    </lineage>
</organism>
<protein>
    <recommendedName>
        <fullName evidence="2">Neprosin PEP catalytic domain-containing protein</fullName>
    </recommendedName>
</protein>
<dbReference type="PROSITE" id="PS52045">
    <property type="entry name" value="NEPROSIN_PEP_CD"/>
    <property type="match status" value="1"/>
</dbReference>
<evidence type="ECO:0000256" key="1">
    <source>
        <dbReference type="SAM" id="MobiDB-lite"/>
    </source>
</evidence>
<reference evidence="3" key="1">
    <citation type="journal article" date="2020" name="bioRxiv">
        <title>Hybrid origin of Populus tomentosa Carr. identified through genome sequencing and phylogenomic analysis.</title>
        <authorList>
            <person name="An X."/>
            <person name="Gao K."/>
            <person name="Chen Z."/>
            <person name="Li J."/>
            <person name="Yang X."/>
            <person name="Yang X."/>
            <person name="Zhou J."/>
            <person name="Guo T."/>
            <person name="Zhao T."/>
            <person name="Huang S."/>
            <person name="Miao D."/>
            <person name="Khan W.U."/>
            <person name="Rao P."/>
            <person name="Ye M."/>
            <person name="Lei B."/>
            <person name="Liao W."/>
            <person name="Wang J."/>
            <person name="Ji L."/>
            <person name="Li Y."/>
            <person name="Guo B."/>
            <person name="Mustafa N.S."/>
            <person name="Li S."/>
            <person name="Yun Q."/>
            <person name="Keller S.R."/>
            <person name="Mao J."/>
            <person name="Zhang R."/>
            <person name="Strauss S.H."/>
        </authorList>
    </citation>
    <scope>NUCLEOTIDE SEQUENCE</scope>
    <source>
        <strain evidence="3">GM15</strain>
        <tissue evidence="3">Leaf</tissue>
    </source>
</reference>
<keyword evidence="4" id="KW-1185">Reference proteome</keyword>
<proteinExistence type="predicted"/>
<sequence length="203" mass="22345">MKREGRPHGMVKTHTILPSPWNSKPSDKKFNKFDAPPTAELFTKVPSKPTNHSKFSGKCCKPRCTGCHLHPSCKSKDKTKGSHKVKSQDRVMTWGAAFEFSGFSATAMLDQLATDDEATTLFSHLKDGAPMLEWGGVIVNSKTGGQHTTTEMGSGHFPREGFGKAGYMRNIQIIDRFNNLTEPMILGTSTSPSNCYDIQEGHV</sequence>
<feature type="region of interest" description="Disordered" evidence="1">
    <location>
        <begin position="1"/>
        <end position="29"/>
    </location>
</feature>
<gene>
    <name evidence="3" type="ORF">POTOM_006184</name>
</gene>
<dbReference type="PANTHER" id="PTHR34278:SF1">
    <property type="entry name" value="PROTEIN THI031, PUTATIVE-RELATED"/>
    <property type="match status" value="1"/>
</dbReference>
<dbReference type="EMBL" id="JAAWWB010000002">
    <property type="protein sequence ID" value="KAG6790041.1"/>
    <property type="molecule type" value="Genomic_DNA"/>
</dbReference>
<dbReference type="Proteomes" id="UP000886885">
    <property type="component" value="Chromosome 1D"/>
</dbReference>
<dbReference type="PANTHER" id="PTHR34278">
    <property type="entry name" value="PROTEIN THI031, PUTATIVE-RELATED"/>
    <property type="match status" value="1"/>
</dbReference>
<dbReference type="Pfam" id="PF03080">
    <property type="entry name" value="Neprosin"/>
    <property type="match status" value="1"/>
</dbReference>
<dbReference type="AlphaFoldDB" id="A0A8X8D766"/>